<dbReference type="AlphaFoldDB" id="A0A9D4KTW5"/>
<reference evidence="1" key="1">
    <citation type="journal article" date="2019" name="bioRxiv">
        <title>The Genome of the Zebra Mussel, Dreissena polymorpha: A Resource for Invasive Species Research.</title>
        <authorList>
            <person name="McCartney M.A."/>
            <person name="Auch B."/>
            <person name="Kono T."/>
            <person name="Mallez S."/>
            <person name="Zhang Y."/>
            <person name="Obille A."/>
            <person name="Becker A."/>
            <person name="Abrahante J.E."/>
            <person name="Garbe J."/>
            <person name="Badalamenti J.P."/>
            <person name="Herman A."/>
            <person name="Mangelson H."/>
            <person name="Liachko I."/>
            <person name="Sullivan S."/>
            <person name="Sone E.D."/>
            <person name="Koren S."/>
            <person name="Silverstein K.A.T."/>
            <person name="Beckman K.B."/>
            <person name="Gohl D.M."/>
        </authorList>
    </citation>
    <scope>NUCLEOTIDE SEQUENCE</scope>
    <source>
        <strain evidence="1">Duluth1</strain>
        <tissue evidence="1">Whole animal</tissue>
    </source>
</reference>
<reference evidence="1" key="2">
    <citation type="submission" date="2020-11" db="EMBL/GenBank/DDBJ databases">
        <authorList>
            <person name="McCartney M.A."/>
            <person name="Auch B."/>
            <person name="Kono T."/>
            <person name="Mallez S."/>
            <person name="Becker A."/>
            <person name="Gohl D.M."/>
            <person name="Silverstein K.A.T."/>
            <person name="Koren S."/>
            <person name="Bechman K.B."/>
            <person name="Herman A."/>
            <person name="Abrahante J.E."/>
            <person name="Garbe J."/>
        </authorList>
    </citation>
    <scope>NUCLEOTIDE SEQUENCE</scope>
    <source>
        <strain evidence="1">Duluth1</strain>
        <tissue evidence="1">Whole animal</tissue>
    </source>
</reference>
<proteinExistence type="predicted"/>
<evidence type="ECO:0000313" key="2">
    <source>
        <dbReference type="Proteomes" id="UP000828390"/>
    </source>
</evidence>
<dbReference type="EMBL" id="JAIWYP010000003">
    <property type="protein sequence ID" value="KAH3845796.1"/>
    <property type="molecule type" value="Genomic_DNA"/>
</dbReference>
<gene>
    <name evidence="1" type="ORF">DPMN_088085</name>
</gene>
<name>A0A9D4KTW5_DREPO</name>
<comment type="caution">
    <text evidence="1">The sequence shown here is derived from an EMBL/GenBank/DDBJ whole genome shotgun (WGS) entry which is preliminary data.</text>
</comment>
<accession>A0A9D4KTW5</accession>
<evidence type="ECO:0000313" key="1">
    <source>
        <dbReference type="EMBL" id="KAH3845796.1"/>
    </source>
</evidence>
<sequence length="53" mass="5744">MLENDSKQPGGIEFNANCDSGLKNFSKTPSTGSTPDTDLSEFLTAFYAIQLNK</sequence>
<keyword evidence="2" id="KW-1185">Reference proteome</keyword>
<protein>
    <submittedName>
        <fullName evidence="1">Uncharacterized protein</fullName>
    </submittedName>
</protein>
<dbReference type="Proteomes" id="UP000828390">
    <property type="component" value="Unassembled WGS sequence"/>
</dbReference>
<organism evidence="1 2">
    <name type="scientific">Dreissena polymorpha</name>
    <name type="common">Zebra mussel</name>
    <name type="synonym">Mytilus polymorpha</name>
    <dbReference type="NCBI Taxonomy" id="45954"/>
    <lineage>
        <taxon>Eukaryota</taxon>
        <taxon>Metazoa</taxon>
        <taxon>Spiralia</taxon>
        <taxon>Lophotrochozoa</taxon>
        <taxon>Mollusca</taxon>
        <taxon>Bivalvia</taxon>
        <taxon>Autobranchia</taxon>
        <taxon>Heteroconchia</taxon>
        <taxon>Euheterodonta</taxon>
        <taxon>Imparidentia</taxon>
        <taxon>Neoheterodontei</taxon>
        <taxon>Myida</taxon>
        <taxon>Dreissenoidea</taxon>
        <taxon>Dreissenidae</taxon>
        <taxon>Dreissena</taxon>
    </lineage>
</organism>